<feature type="region of interest" description="Disordered" evidence="1">
    <location>
        <begin position="1"/>
        <end position="27"/>
    </location>
</feature>
<organism evidence="2 3">
    <name type="scientific">Citricoccus parietis</name>
    <dbReference type="NCBI Taxonomy" id="592307"/>
    <lineage>
        <taxon>Bacteria</taxon>
        <taxon>Bacillati</taxon>
        <taxon>Actinomycetota</taxon>
        <taxon>Actinomycetes</taxon>
        <taxon>Micrococcales</taxon>
        <taxon>Micrococcaceae</taxon>
        <taxon>Citricoccus</taxon>
    </lineage>
</organism>
<comment type="caution">
    <text evidence="2">The sequence shown here is derived from an EMBL/GenBank/DDBJ whole genome shotgun (WGS) entry which is preliminary data.</text>
</comment>
<reference evidence="2 3" key="1">
    <citation type="submission" date="2024-09" db="EMBL/GenBank/DDBJ databases">
        <authorList>
            <person name="Sun Q."/>
            <person name="Mori K."/>
        </authorList>
    </citation>
    <scope>NUCLEOTIDE SEQUENCE [LARGE SCALE GENOMIC DNA]</scope>
    <source>
        <strain evidence="2 3">CCM 7609</strain>
    </source>
</reference>
<evidence type="ECO:0000313" key="3">
    <source>
        <dbReference type="Proteomes" id="UP001589575"/>
    </source>
</evidence>
<accession>A0ABV5G202</accession>
<dbReference type="EMBL" id="JBHMFI010000001">
    <property type="protein sequence ID" value="MFB9072963.1"/>
    <property type="molecule type" value="Genomic_DNA"/>
</dbReference>
<feature type="compositionally biased region" description="Low complexity" evidence="1">
    <location>
        <begin position="63"/>
        <end position="86"/>
    </location>
</feature>
<protein>
    <submittedName>
        <fullName evidence="2">Uncharacterized protein</fullName>
    </submittedName>
</protein>
<gene>
    <name evidence="2" type="ORF">ACFFX0_17840</name>
</gene>
<proteinExistence type="predicted"/>
<evidence type="ECO:0000256" key="1">
    <source>
        <dbReference type="SAM" id="MobiDB-lite"/>
    </source>
</evidence>
<evidence type="ECO:0000313" key="2">
    <source>
        <dbReference type="EMBL" id="MFB9072963.1"/>
    </source>
</evidence>
<feature type="region of interest" description="Disordered" evidence="1">
    <location>
        <begin position="62"/>
        <end position="86"/>
    </location>
</feature>
<sequence length="99" mass="10720">MRGSSKKRVSRERGQCRTGNASRRVAARSGRILEPGVTAARHRYPVCAFGVGDVHRRRCCQPSAQSSVPRRQAAAASSSSSAVPRSRLAWRSRTAAWAG</sequence>
<name>A0ABV5G202_9MICC</name>
<dbReference type="Proteomes" id="UP001589575">
    <property type="component" value="Unassembled WGS sequence"/>
</dbReference>
<keyword evidence="3" id="KW-1185">Reference proteome</keyword>
<feature type="compositionally biased region" description="Basic residues" evidence="1">
    <location>
        <begin position="1"/>
        <end position="10"/>
    </location>
</feature>